<dbReference type="InterPro" id="IPR036791">
    <property type="entry name" value="Ribosomal_bL9_C_sf"/>
</dbReference>
<evidence type="ECO:0000256" key="4">
    <source>
        <dbReference type="ARBA" id="ARBA00022980"/>
    </source>
</evidence>
<dbReference type="NCBIfam" id="TIGR00158">
    <property type="entry name" value="L9"/>
    <property type="match status" value="1"/>
</dbReference>
<organism evidence="10 11">
    <name type="scientific">Candidatus Nomurabacteria bacterium RIFCSPLOWO2_01_FULL_40_18</name>
    <dbReference type="NCBI Taxonomy" id="1801773"/>
    <lineage>
        <taxon>Bacteria</taxon>
        <taxon>Candidatus Nomuraibacteriota</taxon>
    </lineage>
</organism>
<keyword evidence="4 10" id="KW-0689">Ribosomal protein</keyword>
<evidence type="ECO:0000259" key="9">
    <source>
        <dbReference type="Pfam" id="PF03948"/>
    </source>
</evidence>
<dbReference type="Pfam" id="PF03948">
    <property type="entry name" value="Ribosomal_L9_C"/>
    <property type="match status" value="1"/>
</dbReference>
<dbReference type="STRING" id="1801773.A3A03_01440"/>
<dbReference type="InterPro" id="IPR036935">
    <property type="entry name" value="Ribosomal_bL9_N_sf"/>
</dbReference>
<gene>
    <name evidence="10" type="ORF">A3A03_01440</name>
</gene>
<dbReference type="SUPFAM" id="SSF55653">
    <property type="entry name" value="Ribosomal protein L9 C-domain"/>
    <property type="match status" value="1"/>
</dbReference>
<evidence type="ECO:0000313" key="10">
    <source>
        <dbReference type="EMBL" id="OGI94824.1"/>
    </source>
</evidence>
<dbReference type="GO" id="GO:0019843">
    <property type="term" value="F:rRNA binding"/>
    <property type="evidence" value="ECO:0007669"/>
    <property type="project" value="UniProtKB-KW"/>
</dbReference>
<name>A0A1F6XKY8_9BACT</name>
<evidence type="ECO:0000256" key="5">
    <source>
        <dbReference type="ARBA" id="ARBA00023274"/>
    </source>
</evidence>
<dbReference type="GO" id="GO:0005840">
    <property type="term" value="C:ribosome"/>
    <property type="evidence" value="ECO:0007669"/>
    <property type="project" value="UniProtKB-KW"/>
</dbReference>
<keyword evidence="2" id="KW-0699">rRNA-binding</keyword>
<dbReference type="Gene3D" id="3.10.430.100">
    <property type="entry name" value="Ribosomal protein L9, C-terminal domain"/>
    <property type="match status" value="1"/>
</dbReference>
<evidence type="ECO:0000256" key="6">
    <source>
        <dbReference type="ARBA" id="ARBA00035292"/>
    </source>
</evidence>
<evidence type="ECO:0000259" key="8">
    <source>
        <dbReference type="Pfam" id="PF01281"/>
    </source>
</evidence>
<dbReference type="Proteomes" id="UP000176629">
    <property type="component" value="Unassembled WGS sequence"/>
</dbReference>
<dbReference type="AlphaFoldDB" id="A0A1F6XKY8"/>
<proteinExistence type="inferred from homology"/>
<dbReference type="GO" id="GO:1990904">
    <property type="term" value="C:ribonucleoprotein complex"/>
    <property type="evidence" value="ECO:0007669"/>
    <property type="project" value="UniProtKB-KW"/>
</dbReference>
<dbReference type="EMBL" id="MFUX01000008">
    <property type="protein sequence ID" value="OGI94824.1"/>
    <property type="molecule type" value="Genomic_DNA"/>
</dbReference>
<dbReference type="InterPro" id="IPR000244">
    <property type="entry name" value="Ribosomal_bL9"/>
</dbReference>
<evidence type="ECO:0000256" key="2">
    <source>
        <dbReference type="ARBA" id="ARBA00022730"/>
    </source>
</evidence>
<dbReference type="SUPFAM" id="SSF55658">
    <property type="entry name" value="L9 N-domain-like"/>
    <property type="match status" value="1"/>
</dbReference>
<dbReference type="Gene3D" id="3.40.5.10">
    <property type="entry name" value="Ribosomal protein L9, N-terminal domain"/>
    <property type="match status" value="1"/>
</dbReference>
<dbReference type="InterPro" id="IPR009027">
    <property type="entry name" value="Ribosomal_bL9/RNase_H1_N"/>
</dbReference>
<reference evidence="10 11" key="1">
    <citation type="journal article" date="2016" name="Nat. Commun.">
        <title>Thousands of microbial genomes shed light on interconnected biogeochemical processes in an aquifer system.</title>
        <authorList>
            <person name="Anantharaman K."/>
            <person name="Brown C.T."/>
            <person name="Hug L.A."/>
            <person name="Sharon I."/>
            <person name="Castelle C.J."/>
            <person name="Probst A.J."/>
            <person name="Thomas B.C."/>
            <person name="Singh A."/>
            <person name="Wilkins M.J."/>
            <person name="Karaoz U."/>
            <person name="Brodie E.L."/>
            <person name="Williams K.H."/>
            <person name="Hubbard S.S."/>
            <person name="Banfield J.F."/>
        </authorList>
    </citation>
    <scope>NUCLEOTIDE SEQUENCE [LARGE SCALE GENOMIC DNA]</scope>
</reference>
<feature type="domain" description="Large ribosomal subunit protein bL9 C-terminal" evidence="9">
    <location>
        <begin position="70"/>
        <end position="136"/>
    </location>
</feature>
<dbReference type="InterPro" id="IPR020594">
    <property type="entry name" value="Ribosomal_bL9_bac/chp"/>
</dbReference>
<sequence>MRVIFLSNVPRIGRKYDVKEISDGYAVNFLLPRKLAEPATPKAVAELEKRKKNIEIEREVQEGLLLSNLEAIKGKVITIAGKANELGHLFSAIHKKEILEAMKAQNHANIGEEFIVLEKPIKEIGEHEIQISIKGKKSSFKLVVNKI</sequence>
<dbReference type="Pfam" id="PF01281">
    <property type="entry name" value="Ribosomal_L9_N"/>
    <property type="match status" value="1"/>
</dbReference>
<comment type="caution">
    <text evidence="10">The sequence shown here is derived from an EMBL/GenBank/DDBJ whole genome shotgun (WGS) entry which is preliminary data.</text>
</comment>
<feature type="domain" description="Ribosomal protein L9" evidence="8">
    <location>
        <begin position="1"/>
        <end position="47"/>
    </location>
</feature>
<evidence type="ECO:0000256" key="7">
    <source>
        <dbReference type="ARBA" id="ARBA00035456"/>
    </source>
</evidence>
<dbReference type="InterPro" id="IPR020069">
    <property type="entry name" value="Ribosomal_bL9_C"/>
</dbReference>
<evidence type="ECO:0000256" key="1">
    <source>
        <dbReference type="ARBA" id="ARBA00010605"/>
    </source>
</evidence>
<evidence type="ECO:0000313" key="11">
    <source>
        <dbReference type="Proteomes" id="UP000176629"/>
    </source>
</evidence>
<dbReference type="InterPro" id="IPR020070">
    <property type="entry name" value="Ribosomal_bL9_N"/>
</dbReference>
<dbReference type="GO" id="GO:0003735">
    <property type="term" value="F:structural constituent of ribosome"/>
    <property type="evidence" value="ECO:0007669"/>
    <property type="project" value="InterPro"/>
</dbReference>
<keyword evidence="3" id="KW-0694">RNA-binding</keyword>
<comment type="similarity">
    <text evidence="1">Belongs to the bacterial ribosomal protein bL9 family.</text>
</comment>
<dbReference type="PANTHER" id="PTHR21368">
    <property type="entry name" value="50S RIBOSOMAL PROTEIN L9"/>
    <property type="match status" value="1"/>
</dbReference>
<dbReference type="GO" id="GO:0006412">
    <property type="term" value="P:translation"/>
    <property type="evidence" value="ECO:0007669"/>
    <property type="project" value="InterPro"/>
</dbReference>
<accession>A0A1F6XKY8</accession>
<keyword evidence="5" id="KW-0687">Ribonucleoprotein</keyword>
<evidence type="ECO:0000256" key="3">
    <source>
        <dbReference type="ARBA" id="ARBA00022884"/>
    </source>
</evidence>
<protein>
    <recommendedName>
        <fullName evidence="6">Large ribosomal subunit protein bL9</fullName>
    </recommendedName>
    <alternativeName>
        <fullName evidence="7">50S ribosomal protein L9</fullName>
    </alternativeName>
</protein>